<comment type="similarity">
    <text evidence="3">Belongs to the peptidase M50B family.</text>
</comment>
<dbReference type="GO" id="GO:0005886">
    <property type="term" value="C:plasma membrane"/>
    <property type="evidence" value="ECO:0007669"/>
    <property type="project" value="UniProtKB-SubCell"/>
</dbReference>
<evidence type="ECO:0000256" key="6">
    <source>
        <dbReference type="ARBA" id="ARBA00022692"/>
    </source>
</evidence>
<evidence type="ECO:0000256" key="11">
    <source>
        <dbReference type="ARBA" id="ARBA00023049"/>
    </source>
</evidence>
<evidence type="ECO:0000256" key="8">
    <source>
        <dbReference type="ARBA" id="ARBA00022801"/>
    </source>
</evidence>
<proteinExistence type="inferred from homology"/>
<keyword evidence="8" id="KW-0378">Hydrolase</keyword>
<feature type="domain" description="Peptidase M50" evidence="15">
    <location>
        <begin position="116"/>
        <end position="172"/>
    </location>
</feature>
<evidence type="ECO:0000256" key="9">
    <source>
        <dbReference type="ARBA" id="ARBA00022833"/>
    </source>
</evidence>
<evidence type="ECO:0000313" key="17">
    <source>
        <dbReference type="Proteomes" id="UP000231214"/>
    </source>
</evidence>
<feature type="transmembrane region" description="Helical" evidence="13">
    <location>
        <begin position="161"/>
        <end position="178"/>
    </location>
</feature>
<comment type="subcellular location">
    <subcellularLocation>
        <location evidence="2">Cell membrane</location>
        <topology evidence="2">Multi-pass membrane protein</topology>
    </subcellularLocation>
</comment>
<evidence type="ECO:0000256" key="3">
    <source>
        <dbReference type="ARBA" id="ARBA00007931"/>
    </source>
</evidence>
<dbReference type="PANTHER" id="PTHR35864">
    <property type="entry name" value="ZINC METALLOPROTEASE MJ0611-RELATED"/>
    <property type="match status" value="1"/>
</dbReference>
<dbReference type="AlphaFoldDB" id="A0A2M6XB46"/>
<keyword evidence="5 16" id="KW-0645">Protease</keyword>
<keyword evidence="6 13" id="KW-0812">Transmembrane</keyword>
<comment type="cofactor">
    <cofactor evidence="1">
        <name>Zn(2+)</name>
        <dbReference type="ChEBI" id="CHEBI:29105"/>
    </cofactor>
</comment>
<reference evidence="17" key="1">
    <citation type="submission" date="2017-09" db="EMBL/GenBank/DDBJ databases">
        <title>Depth-based differentiation of microbial function through sediment-hosted aquifers and enrichment of novel symbionts in the deep terrestrial subsurface.</title>
        <authorList>
            <person name="Probst A.J."/>
            <person name="Ladd B."/>
            <person name="Jarett J.K."/>
            <person name="Geller-Mcgrath D.E."/>
            <person name="Sieber C.M.K."/>
            <person name="Emerson J.B."/>
            <person name="Anantharaman K."/>
            <person name="Thomas B.C."/>
            <person name="Malmstrom R."/>
            <person name="Stieglmeier M."/>
            <person name="Klingl A."/>
            <person name="Woyke T."/>
            <person name="Ryan C.M."/>
            <person name="Banfield J.F."/>
        </authorList>
    </citation>
    <scope>NUCLEOTIDE SEQUENCE [LARGE SCALE GENOMIC DNA]</scope>
</reference>
<feature type="chain" id="PRO_5014850523" evidence="14">
    <location>
        <begin position="24"/>
        <end position="205"/>
    </location>
</feature>
<dbReference type="GO" id="GO:0006508">
    <property type="term" value="P:proteolysis"/>
    <property type="evidence" value="ECO:0007669"/>
    <property type="project" value="UniProtKB-KW"/>
</dbReference>
<dbReference type="Proteomes" id="UP000231214">
    <property type="component" value="Unassembled WGS sequence"/>
</dbReference>
<dbReference type="InterPro" id="IPR008915">
    <property type="entry name" value="Peptidase_M50"/>
</dbReference>
<keyword evidence="9" id="KW-0862">Zinc</keyword>
<dbReference type="CDD" id="cd06158">
    <property type="entry name" value="S2P-M50_like_1"/>
    <property type="match status" value="1"/>
</dbReference>
<evidence type="ECO:0000313" key="16">
    <source>
        <dbReference type="EMBL" id="PIU02218.1"/>
    </source>
</evidence>
<evidence type="ECO:0000256" key="10">
    <source>
        <dbReference type="ARBA" id="ARBA00022989"/>
    </source>
</evidence>
<keyword evidence="14" id="KW-0732">Signal</keyword>
<dbReference type="EMBL" id="PEZK01000021">
    <property type="protein sequence ID" value="PIU02218.1"/>
    <property type="molecule type" value="Genomic_DNA"/>
</dbReference>
<evidence type="ECO:0000256" key="5">
    <source>
        <dbReference type="ARBA" id="ARBA00022670"/>
    </source>
</evidence>
<keyword evidence="12 13" id="KW-0472">Membrane</keyword>
<dbReference type="GO" id="GO:0046872">
    <property type="term" value="F:metal ion binding"/>
    <property type="evidence" value="ECO:0007669"/>
    <property type="project" value="UniProtKB-KW"/>
</dbReference>
<sequence length="205" mass="22236">MFAPLFILIAFLLSLSVHEAAHAYVADRLGDPSARLAGRVSLNPLVHLDPIGTLLPLFLLLTGSPIVFGWGKPVPFDPYNLQRPRRDTALISVSGALANLSLAVILAVIARLTNAYALLVPVITLNITWALFNLIPIHPLDGGKVLVGLLPQKIAYQWDEVLNRYGTIILIFLIFPFLGRSLLFTLLGPLVSLITNLLLPGAPLV</sequence>
<evidence type="ECO:0000256" key="7">
    <source>
        <dbReference type="ARBA" id="ARBA00022723"/>
    </source>
</evidence>
<evidence type="ECO:0000256" key="12">
    <source>
        <dbReference type="ARBA" id="ARBA00023136"/>
    </source>
</evidence>
<feature type="transmembrane region" description="Helical" evidence="13">
    <location>
        <begin position="47"/>
        <end position="68"/>
    </location>
</feature>
<comment type="caution">
    <text evidence="16">The sequence shown here is derived from an EMBL/GenBank/DDBJ whole genome shotgun (WGS) entry which is preliminary data.</text>
</comment>
<evidence type="ECO:0000256" key="1">
    <source>
        <dbReference type="ARBA" id="ARBA00001947"/>
    </source>
</evidence>
<accession>A0A2M6XB46</accession>
<keyword evidence="10 13" id="KW-1133">Transmembrane helix</keyword>
<gene>
    <name evidence="16" type="ORF">COT66_01410</name>
</gene>
<keyword evidence="4" id="KW-1003">Cell membrane</keyword>
<name>A0A2M6XB46_9BACT</name>
<keyword evidence="7" id="KW-0479">Metal-binding</keyword>
<organism evidence="16 17">
    <name type="scientific">Candidatus Shapirobacteria bacterium CG09_land_8_20_14_0_10_49_15</name>
    <dbReference type="NCBI Taxonomy" id="1974482"/>
    <lineage>
        <taxon>Bacteria</taxon>
        <taxon>Candidatus Shapironibacteriota</taxon>
    </lineage>
</organism>
<feature type="transmembrane region" description="Helical" evidence="13">
    <location>
        <begin position="116"/>
        <end position="140"/>
    </location>
</feature>
<dbReference type="PANTHER" id="PTHR35864:SF1">
    <property type="entry name" value="ZINC METALLOPROTEASE YWHC-RELATED"/>
    <property type="match status" value="1"/>
</dbReference>
<evidence type="ECO:0000256" key="14">
    <source>
        <dbReference type="SAM" id="SignalP"/>
    </source>
</evidence>
<dbReference type="InterPro" id="IPR044537">
    <property type="entry name" value="Rip2-like"/>
</dbReference>
<evidence type="ECO:0000259" key="15">
    <source>
        <dbReference type="Pfam" id="PF02163"/>
    </source>
</evidence>
<evidence type="ECO:0000256" key="4">
    <source>
        <dbReference type="ARBA" id="ARBA00022475"/>
    </source>
</evidence>
<feature type="transmembrane region" description="Helical" evidence="13">
    <location>
        <begin position="89"/>
        <end position="110"/>
    </location>
</feature>
<protein>
    <submittedName>
        <fullName evidence="16">Site-2 protease family protein</fullName>
    </submittedName>
</protein>
<evidence type="ECO:0000256" key="2">
    <source>
        <dbReference type="ARBA" id="ARBA00004651"/>
    </source>
</evidence>
<dbReference type="InterPro" id="IPR052348">
    <property type="entry name" value="Metallopeptidase_M50B"/>
</dbReference>
<keyword evidence="11" id="KW-0482">Metalloprotease</keyword>
<evidence type="ECO:0000256" key="13">
    <source>
        <dbReference type="SAM" id="Phobius"/>
    </source>
</evidence>
<dbReference type="Pfam" id="PF02163">
    <property type="entry name" value="Peptidase_M50"/>
    <property type="match status" value="1"/>
</dbReference>
<feature type="signal peptide" evidence="14">
    <location>
        <begin position="1"/>
        <end position="23"/>
    </location>
</feature>
<dbReference type="GO" id="GO:0008237">
    <property type="term" value="F:metallopeptidase activity"/>
    <property type="evidence" value="ECO:0007669"/>
    <property type="project" value="UniProtKB-KW"/>
</dbReference>